<dbReference type="AlphaFoldDB" id="A0AAW8LZW6"/>
<feature type="transmembrane region" description="Helical" evidence="1">
    <location>
        <begin position="21"/>
        <end position="42"/>
    </location>
</feature>
<evidence type="ECO:0000313" key="3">
    <source>
        <dbReference type="Proteomes" id="UP001265315"/>
    </source>
</evidence>
<keyword evidence="1" id="KW-0812">Transmembrane</keyword>
<evidence type="ECO:0000313" key="2">
    <source>
        <dbReference type="EMBL" id="MDR6704620.1"/>
    </source>
</evidence>
<gene>
    <name evidence="2" type="ORF">J2W61_004493</name>
</gene>
<feature type="transmembrane region" description="Helical" evidence="1">
    <location>
        <begin position="48"/>
        <end position="72"/>
    </location>
</feature>
<organism evidence="2 3">
    <name type="scientific">Agrobacterium tumefaciens</name>
    <dbReference type="NCBI Taxonomy" id="358"/>
    <lineage>
        <taxon>Bacteria</taxon>
        <taxon>Pseudomonadati</taxon>
        <taxon>Pseudomonadota</taxon>
        <taxon>Alphaproteobacteria</taxon>
        <taxon>Hyphomicrobiales</taxon>
        <taxon>Rhizobiaceae</taxon>
        <taxon>Rhizobium/Agrobacterium group</taxon>
        <taxon>Agrobacterium</taxon>
        <taxon>Agrobacterium tumefaciens complex</taxon>
    </lineage>
</organism>
<keyword evidence="1" id="KW-0472">Membrane</keyword>
<name>A0AAW8LZW6_AGRTU</name>
<keyword evidence="1" id="KW-1133">Transmembrane helix</keyword>
<reference evidence="2" key="1">
    <citation type="submission" date="2023-07" db="EMBL/GenBank/DDBJ databases">
        <title>Sorghum-associated microbial communities from plants grown in Nebraska, USA.</title>
        <authorList>
            <person name="Schachtman D."/>
        </authorList>
    </citation>
    <scope>NUCLEOTIDE SEQUENCE</scope>
    <source>
        <strain evidence="2">1457</strain>
    </source>
</reference>
<accession>A0AAW8LZW6</accession>
<protein>
    <submittedName>
        <fullName evidence="2">Exopolysaccharide production repressor protein</fullName>
    </submittedName>
</protein>
<comment type="caution">
    <text evidence="2">The sequence shown here is derived from an EMBL/GenBank/DDBJ whole genome shotgun (WGS) entry which is preliminary data.</text>
</comment>
<dbReference type="Pfam" id="PF11089">
    <property type="entry name" value="SyrA"/>
    <property type="match status" value="1"/>
</dbReference>
<dbReference type="Proteomes" id="UP001265315">
    <property type="component" value="Unassembled WGS sequence"/>
</dbReference>
<proteinExistence type="predicted"/>
<dbReference type="EMBL" id="JAVDSW010000005">
    <property type="protein sequence ID" value="MDR6704620.1"/>
    <property type="molecule type" value="Genomic_DNA"/>
</dbReference>
<sequence length="109" mass="12346">MPQRSQKWRNRSREESTMYAPRVFFSMIGALLAFAVVTYFIHGSFYTAFIQTLICAVILQVGYFIGILVLVAREKRRMRETFAGDRGTEAIQADAVKSPPPHGAKLTDM</sequence>
<evidence type="ECO:0000256" key="1">
    <source>
        <dbReference type="SAM" id="Phobius"/>
    </source>
</evidence>
<dbReference type="InterPro" id="IPR024239">
    <property type="entry name" value="SyrA"/>
</dbReference>